<evidence type="ECO:0000259" key="18">
    <source>
        <dbReference type="PROSITE" id="PS50975"/>
    </source>
</evidence>
<dbReference type="KEGG" id="thal:A1OE_1201"/>
<evidence type="ECO:0000256" key="17">
    <source>
        <dbReference type="PROSITE-ProRule" id="PRU00409"/>
    </source>
</evidence>
<dbReference type="EMBL" id="CP003539">
    <property type="protein sequence ID" value="AFX99377.1"/>
    <property type="molecule type" value="Genomic_DNA"/>
</dbReference>
<dbReference type="EC" id="6.3.2.4" evidence="5 14"/>
<evidence type="ECO:0000256" key="15">
    <source>
        <dbReference type="PIRSR" id="PIRSR039102-1"/>
    </source>
</evidence>
<keyword evidence="11 14" id="KW-0573">Peptidoglycan synthesis</keyword>
<feature type="active site" evidence="15">
    <location>
        <position position="144"/>
    </location>
</feature>
<evidence type="ECO:0000256" key="9">
    <source>
        <dbReference type="ARBA" id="ARBA00022840"/>
    </source>
</evidence>
<feature type="binding site" evidence="16">
    <location>
        <position position="267"/>
    </location>
    <ligand>
        <name>Mg(2+)</name>
        <dbReference type="ChEBI" id="CHEBI:18420"/>
        <label>1</label>
    </ligand>
</feature>
<dbReference type="eggNOG" id="COG1181">
    <property type="taxonomic scope" value="Bacteria"/>
</dbReference>
<comment type="function">
    <text evidence="2 14">Cell wall formation.</text>
</comment>
<evidence type="ECO:0000256" key="13">
    <source>
        <dbReference type="ARBA" id="ARBA00047614"/>
    </source>
</evidence>
<reference evidence="19 20" key="1">
    <citation type="journal article" date="2012" name="Proc. Natl. Acad. Sci. U.S.A.">
        <title>Genome streamlining and chemical defense in a coral reef symbiosis.</title>
        <authorList>
            <person name="Kwan J.C."/>
            <person name="Donia M.S."/>
            <person name="Han A.W."/>
            <person name="Hirose E."/>
            <person name="Haygood M.G."/>
            <person name="Schmidt E.W."/>
        </authorList>
    </citation>
    <scope>NUCLEOTIDE SEQUENCE [LARGE SCALE GENOMIC DNA]</scope>
    <source>
        <strain evidence="19 20">L2</strain>
    </source>
</reference>
<dbReference type="Proteomes" id="UP000010077">
    <property type="component" value="Chromosome"/>
</dbReference>
<gene>
    <name evidence="14" type="primary">ddl</name>
    <name evidence="19" type="ORF">A1OE_1201</name>
</gene>
<feature type="active site" evidence="15">
    <location>
        <position position="278"/>
    </location>
</feature>
<keyword evidence="7 14" id="KW-0436">Ligase</keyword>
<comment type="catalytic activity">
    <reaction evidence="13 14">
        <text>2 D-alanine + ATP = D-alanyl-D-alanine + ADP + phosphate + H(+)</text>
        <dbReference type="Rhea" id="RHEA:11224"/>
        <dbReference type="ChEBI" id="CHEBI:15378"/>
        <dbReference type="ChEBI" id="CHEBI:30616"/>
        <dbReference type="ChEBI" id="CHEBI:43474"/>
        <dbReference type="ChEBI" id="CHEBI:57416"/>
        <dbReference type="ChEBI" id="CHEBI:57822"/>
        <dbReference type="ChEBI" id="CHEBI:456216"/>
        <dbReference type="EC" id="6.3.2.4"/>
    </reaction>
</comment>
<dbReference type="GO" id="GO:0005524">
    <property type="term" value="F:ATP binding"/>
    <property type="evidence" value="ECO:0007669"/>
    <property type="project" value="UniProtKB-UniRule"/>
</dbReference>
<dbReference type="Gene3D" id="3.30.1490.20">
    <property type="entry name" value="ATP-grasp fold, A domain"/>
    <property type="match status" value="1"/>
</dbReference>
<dbReference type="STRING" id="1193729.A1OE_1201"/>
<dbReference type="NCBIfam" id="TIGR01205">
    <property type="entry name" value="D_ala_D_alaTIGR"/>
    <property type="match status" value="1"/>
</dbReference>
<keyword evidence="16" id="KW-0460">Magnesium</keyword>
<feature type="domain" description="ATP-grasp" evidence="18">
    <location>
        <begin position="104"/>
        <end position="300"/>
    </location>
</feature>
<dbReference type="InterPro" id="IPR013815">
    <property type="entry name" value="ATP_grasp_subdomain_1"/>
</dbReference>
<dbReference type="PROSITE" id="PS00844">
    <property type="entry name" value="DALA_DALA_LIGASE_2"/>
    <property type="match status" value="1"/>
</dbReference>
<feature type="active site" evidence="15">
    <location>
        <position position="18"/>
    </location>
</feature>
<dbReference type="Pfam" id="PF01820">
    <property type="entry name" value="Dala_Dala_lig_N"/>
    <property type="match status" value="1"/>
</dbReference>
<organism evidence="19 20">
    <name type="scientific">Candidatus Endolissoclinum faulkneri L2</name>
    <dbReference type="NCBI Taxonomy" id="1193729"/>
    <lineage>
        <taxon>Bacteria</taxon>
        <taxon>Pseudomonadati</taxon>
        <taxon>Pseudomonadota</taxon>
        <taxon>Alphaproteobacteria</taxon>
        <taxon>Rhodospirillales</taxon>
        <taxon>Rhodospirillaceae</taxon>
        <taxon>Candidatus Endolissoclinum</taxon>
    </lineage>
</organism>
<dbReference type="SUPFAM" id="SSF56059">
    <property type="entry name" value="Glutathione synthetase ATP-binding domain-like"/>
    <property type="match status" value="1"/>
</dbReference>
<evidence type="ECO:0000256" key="5">
    <source>
        <dbReference type="ARBA" id="ARBA00012216"/>
    </source>
</evidence>
<dbReference type="InterPro" id="IPR005905">
    <property type="entry name" value="D_ala_D_ala"/>
</dbReference>
<dbReference type="OrthoDB" id="9813261at2"/>
<evidence type="ECO:0000256" key="2">
    <source>
        <dbReference type="ARBA" id="ARBA00003921"/>
    </source>
</evidence>
<dbReference type="Gene3D" id="3.40.50.20">
    <property type="match status" value="1"/>
</dbReference>
<comment type="cofactor">
    <cofactor evidence="1">
        <name>Mn(2+)</name>
        <dbReference type="ChEBI" id="CHEBI:29035"/>
    </cofactor>
</comment>
<proteinExistence type="inferred from homology"/>
<feature type="binding site" evidence="16">
    <location>
        <position position="250"/>
    </location>
    <ligand>
        <name>Mg(2+)</name>
        <dbReference type="ChEBI" id="CHEBI:18420"/>
        <label>1</label>
    </ligand>
</feature>
<evidence type="ECO:0000256" key="6">
    <source>
        <dbReference type="ARBA" id="ARBA00022490"/>
    </source>
</evidence>
<dbReference type="Pfam" id="PF07478">
    <property type="entry name" value="Dala_Dala_lig_C"/>
    <property type="match status" value="1"/>
</dbReference>
<keyword evidence="16" id="KW-0464">Manganese</keyword>
<dbReference type="PROSITE" id="PS00843">
    <property type="entry name" value="DALA_DALA_LIGASE_1"/>
    <property type="match status" value="1"/>
</dbReference>
<protein>
    <recommendedName>
        <fullName evidence="5 14">D-alanine--D-alanine ligase</fullName>
        <ecNumber evidence="5 14">6.3.2.4</ecNumber>
    </recommendedName>
    <alternativeName>
        <fullName evidence="14">D-Ala-D-Ala ligase</fullName>
    </alternativeName>
    <alternativeName>
        <fullName evidence="14">D-alanylalanine synthetase</fullName>
    </alternativeName>
</protein>
<comment type="pathway">
    <text evidence="14">Cell wall biogenesis; peptidoglycan biosynthesis.</text>
</comment>
<feature type="binding site" evidence="16">
    <location>
        <position position="269"/>
    </location>
    <ligand>
        <name>Mg(2+)</name>
        <dbReference type="ChEBI" id="CHEBI:18420"/>
        <label>2</label>
    </ligand>
</feature>
<comment type="similarity">
    <text evidence="4 14">Belongs to the D-alanine--D-alanine ligase family.</text>
</comment>
<keyword evidence="9 17" id="KW-0067">ATP-binding</keyword>
<keyword evidence="10 14" id="KW-0133">Cell shape</keyword>
<dbReference type="UniPathway" id="UPA00219"/>
<dbReference type="PANTHER" id="PTHR23132">
    <property type="entry name" value="D-ALANINE--D-ALANINE LIGASE"/>
    <property type="match status" value="1"/>
</dbReference>
<accession>K7YPC6</accession>
<evidence type="ECO:0000256" key="12">
    <source>
        <dbReference type="ARBA" id="ARBA00023316"/>
    </source>
</evidence>
<dbReference type="InterPro" id="IPR011761">
    <property type="entry name" value="ATP-grasp"/>
</dbReference>
<dbReference type="GO" id="GO:0071555">
    <property type="term" value="P:cell wall organization"/>
    <property type="evidence" value="ECO:0007669"/>
    <property type="project" value="UniProtKB-KW"/>
</dbReference>
<dbReference type="GO" id="GO:0009252">
    <property type="term" value="P:peptidoglycan biosynthetic process"/>
    <property type="evidence" value="ECO:0007669"/>
    <property type="project" value="UniProtKB-UniRule"/>
</dbReference>
<dbReference type="PATRIC" id="fig|1193729.4.peg.643"/>
<evidence type="ECO:0000256" key="4">
    <source>
        <dbReference type="ARBA" id="ARBA00010871"/>
    </source>
</evidence>
<dbReference type="PROSITE" id="PS50975">
    <property type="entry name" value="ATP_GRASP"/>
    <property type="match status" value="1"/>
</dbReference>
<dbReference type="InterPro" id="IPR011127">
    <property type="entry name" value="Dala_Dala_lig_N"/>
</dbReference>
<dbReference type="GO" id="GO:0008360">
    <property type="term" value="P:regulation of cell shape"/>
    <property type="evidence" value="ECO:0007669"/>
    <property type="project" value="UniProtKB-KW"/>
</dbReference>
<keyword evidence="16" id="KW-0479">Metal-binding</keyword>
<evidence type="ECO:0000256" key="7">
    <source>
        <dbReference type="ARBA" id="ARBA00022598"/>
    </source>
</evidence>
<name>K7YPC6_9PROT</name>
<keyword evidence="12 14" id="KW-0961">Cell wall biogenesis/degradation</keyword>
<evidence type="ECO:0000256" key="1">
    <source>
        <dbReference type="ARBA" id="ARBA00001936"/>
    </source>
</evidence>
<keyword evidence="8 17" id="KW-0547">Nucleotide-binding</keyword>
<feature type="binding site" evidence="16">
    <location>
        <position position="267"/>
    </location>
    <ligand>
        <name>Mg(2+)</name>
        <dbReference type="ChEBI" id="CHEBI:18420"/>
        <label>2</label>
    </ligand>
</feature>
<dbReference type="NCBIfam" id="NF002378">
    <property type="entry name" value="PRK01372.1"/>
    <property type="match status" value="1"/>
</dbReference>
<dbReference type="GO" id="GO:0008716">
    <property type="term" value="F:D-alanine-D-alanine ligase activity"/>
    <property type="evidence" value="ECO:0007669"/>
    <property type="project" value="UniProtKB-UniRule"/>
</dbReference>
<comment type="cofactor">
    <cofactor evidence="16">
        <name>Mg(2+)</name>
        <dbReference type="ChEBI" id="CHEBI:18420"/>
    </cofactor>
    <cofactor evidence="16">
        <name>Mn(2+)</name>
        <dbReference type="ChEBI" id="CHEBI:29035"/>
    </cofactor>
    <text evidence="16">Binds 2 magnesium or manganese ions per subunit.</text>
</comment>
<evidence type="ECO:0000256" key="16">
    <source>
        <dbReference type="PIRSR" id="PIRSR039102-3"/>
    </source>
</evidence>
<dbReference type="AlphaFoldDB" id="K7YPC6"/>
<dbReference type="HAMAP" id="MF_00047">
    <property type="entry name" value="Dala_Dala_lig"/>
    <property type="match status" value="1"/>
</dbReference>
<evidence type="ECO:0000256" key="3">
    <source>
        <dbReference type="ARBA" id="ARBA00004496"/>
    </source>
</evidence>
<dbReference type="InterPro" id="IPR016185">
    <property type="entry name" value="PreATP-grasp_dom_sf"/>
</dbReference>
<keyword evidence="6 14" id="KW-0963">Cytoplasm</keyword>
<evidence type="ECO:0000313" key="19">
    <source>
        <dbReference type="EMBL" id="AFX99377.1"/>
    </source>
</evidence>
<dbReference type="RefSeq" id="WP_015088875.1">
    <property type="nucleotide sequence ID" value="NC_019566.1"/>
</dbReference>
<evidence type="ECO:0000313" key="20">
    <source>
        <dbReference type="Proteomes" id="UP000010077"/>
    </source>
</evidence>
<dbReference type="PANTHER" id="PTHR23132:SF23">
    <property type="entry name" value="D-ALANINE--D-ALANINE LIGASE B"/>
    <property type="match status" value="1"/>
</dbReference>
<dbReference type="HOGENOM" id="CLU_039268_1_1_5"/>
<evidence type="ECO:0000256" key="10">
    <source>
        <dbReference type="ARBA" id="ARBA00022960"/>
    </source>
</evidence>
<sequence>MSHANNHIAVLRNSSSPEGAVSLSSARECAKALRQTGFQVSEIDIDCNIASKLKAIQPNVCFNALHGPVGEDGTIQGLLNILGIPYTHSGVLASAIAMNKAIAKNIFFSRGLRCPIGKVVTPISFKTRQPIEPPYVIKPVNQGSSVGICVIKKGDDHQPIWSEWNFGNQVLVEEFIEGRELTVAIFDGNPLEITEIISSNMFYDYEAKYVKKESRHVIPAQIPLSIRNEAISMALQAHEAIGCRGISRCDFRYDDTKSNSGTLYLLELNTQPGMTPTSLLAEQAAFRGISFTEIVTRMVSNAQCDY</sequence>
<comment type="subcellular location">
    <subcellularLocation>
        <location evidence="3 14">Cytoplasm</location>
    </subcellularLocation>
</comment>
<evidence type="ECO:0000256" key="11">
    <source>
        <dbReference type="ARBA" id="ARBA00022984"/>
    </source>
</evidence>
<dbReference type="InterPro" id="IPR011095">
    <property type="entry name" value="Dala_Dala_lig_C"/>
</dbReference>
<dbReference type="GO" id="GO:0046872">
    <property type="term" value="F:metal ion binding"/>
    <property type="evidence" value="ECO:0007669"/>
    <property type="project" value="UniProtKB-KW"/>
</dbReference>
<evidence type="ECO:0000256" key="8">
    <source>
        <dbReference type="ARBA" id="ARBA00022741"/>
    </source>
</evidence>
<dbReference type="Gene3D" id="3.30.470.20">
    <property type="entry name" value="ATP-grasp fold, B domain"/>
    <property type="match status" value="1"/>
</dbReference>
<dbReference type="GO" id="GO:0005737">
    <property type="term" value="C:cytoplasm"/>
    <property type="evidence" value="ECO:0007669"/>
    <property type="project" value="UniProtKB-SubCell"/>
</dbReference>
<evidence type="ECO:0000256" key="14">
    <source>
        <dbReference type="HAMAP-Rule" id="MF_00047"/>
    </source>
</evidence>
<keyword evidence="20" id="KW-1185">Reference proteome</keyword>
<dbReference type="PIRSF" id="PIRSF039102">
    <property type="entry name" value="Ddl/VanB"/>
    <property type="match status" value="1"/>
</dbReference>
<dbReference type="SUPFAM" id="SSF52440">
    <property type="entry name" value="PreATP-grasp domain"/>
    <property type="match status" value="1"/>
</dbReference>
<dbReference type="InterPro" id="IPR000291">
    <property type="entry name" value="D-Ala_lig_Van_CS"/>
</dbReference>